<evidence type="ECO:0000313" key="5">
    <source>
        <dbReference type="EMBL" id="CCC93514.1"/>
    </source>
</evidence>
<dbReference type="Pfam" id="PF21771">
    <property type="entry name" value="CFAP58_CC"/>
    <property type="match status" value="1"/>
</dbReference>
<feature type="domain" description="Cilia- and flagella-associated protein 58 central coiled coil" evidence="4">
    <location>
        <begin position="420"/>
        <end position="675"/>
    </location>
</feature>
<dbReference type="AlphaFoldDB" id="G0UVU8"/>
<name>G0UVU8_TRYCI</name>
<dbReference type="EMBL" id="HE575323">
    <property type="protein sequence ID" value="CCC93514.1"/>
    <property type="molecule type" value="Genomic_DNA"/>
</dbReference>
<dbReference type="PANTHER" id="PTHR32083:SF0">
    <property type="entry name" value="CILIA AND FLAGELLA-ASSOCIATED PROTEIN 58"/>
    <property type="match status" value="1"/>
</dbReference>
<evidence type="ECO:0000256" key="2">
    <source>
        <dbReference type="SAM" id="Coils"/>
    </source>
</evidence>
<feature type="compositionally biased region" description="Basic and acidic residues" evidence="3">
    <location>
        <begin position="897"/>
        <end position="908"/>
    </location>
</feature>
<dbReference type="GO" id="GO:0005856">
    <property type="term" value="C:cytoskeleton"/>
    <property type="evidence" value="ECO:0007669"/>
    <property type="project" value="TreeGrafter"/>
</dbReference>
<sequence>MSTQEGDEGSVDSNLHVDVQHVGPVSIDALEHHYVELQKELAMEPQLRPLGEEYGKIHRLLRKSHDGEKRLMTKIKELDHDIATHGANVESALKLARQDEEIITGLRKEIEKAWSLADSAHAREKETRERIHELRQQVLRLSQLVDKNASSTMGQESFLRDLIKTKKNFENERLVAQTKAEHLTDEKGFYQRKMQKLKEDFEDVRQQLDTTLRTYESLLRNLTETKRERECLEQQVRDYRAESDEHLKDIANVRQSASELAIEEGKLKTIASTERNAVAALSKQLEDQQEKIKVEAEKLAAAESQNAEMKQEIPKMKATLKNRLAELDRLAATLKKSRQKTEVQQVDIKKQVQIRDSLVEEAEQMHSSIEEHLRILEEEMKALHEEEARLKATMPEKTKLLMDNSRVDSERAMMDGQRLLEEGKRRNLSQQLEKLLRDNEAMRKKIFDLEQNQAKIIDNGQHEALQYHQTLEQIRREQGQARQLQQQLEDNEKRFKAQQDLLDRVSTDRSRTERRLKETELECAALKQRYNKNGEEIQLLKMQIIGKESALCRIHMARKQLQRDVTCAEERACHLKEDSTNAGARYETLKGEAKQLSHLITECDTEKSKYQSKFAALVNERNVLAVQLVRRNEELRLLRDKIRLQECSIVRGGEDYSKRVRAVVAKRDELEELRLRCRVALARMLRAEKLQRRKRKIERDLFVEQRRSRALADELQRPINVHRWRWLEGNAPEILDGIYKVHTLERHILKKQDLLIEKKKQLAAKNAEYEAVRKKLAELQGPEVAEELSLYDENLQRRRSQIRNLDSELKEVEQHVDVVAEEVKQLSSELCEAKRRYFKAKHKNDLLRREQAALREMWGGSSTVARAAMSLMGNAMEQRQQELRESGSAPRQPVWRTRVEKRREQNKRERQLIQVLSNGAPAPNYPLQTPKGQRLFLGGGFALTR</sequence>
<feature type="coiled-coil region" evidence="2">
    <location>
        <begin position="755"/>
        <end position="829"/>
    </location>
</feature>
<keyword evidence="1 2" id="KW-0175">Coiled coil</keyword>
<dbReference type="InterPro" id="IPR049270">
    <property type="entry name" value="CFAP58_CC"/>
</dbReference>
<dbReference type="PANTHER" id="PTHR32083">
    <property type="entry name" value="CILIA AND FLAGELLA-ASSOCIATED PROTEIN 58-RELATED"/>
    <property type="match status" value="1"/>
</dbReference>
<reference evidence="5" key="1">
    <citation type="journal article" date="2012" name="Proc. Natl. Acad. Sci. U.S.A.">
        <title>Antigenic diversity is generated by distinct evolutionary mechanisms in African trypanosome species.</title>
        <authorList>
            <person name="Jackson A.P."/>
            <person name="Berry A."/>
            <person name="Aslett M."/>
            <person name="Allison H.C."/>
            <person name="Burton P."/>
            <person name="Vavrova-Anderson J."/>
            <person name="Brown R."/>
            <person name="Browne H."/>
            <person name="Corton N."/>
            <person name="Hauser H."/>
            <person name="Gamble J."/>
            <person name="Gilderthorp R."/>
            <person name="Marcello L."/>
            <person name="McQuillan J."/>
            <person name="Otto T.D."/>
            <person name="Quail M.A."/>
            <person name="Sanders M.J."/>
            <person name="van Tonder A."/>
            <person name="Ginger M.L."/>
            <person name="Field M.C."/>
            <person name="Barry J.D."/>
            <person name="Hertz-Fowler C."/>
            <person name="Berriman M."/>
        </authorList>
    </citation>
    <scope>NUCLEOTIDE SEQUENCE</scope>
    <source>
        <strain evidence="5">IL3000</strain>
    </source>
</reference>
<gene>
    <name evidence="5" type="ORF">TCIL3000_10_2750</name>
</gene>
<evidence type="ECO:0000256" key="1">
    <source>
        <dbReference type="ARBA" id="ARBA00023054"/>
    </source>
</evidence>
<feature type="coiled-coil region" evidence="2">
    <location>
        <begin position="425"/>
        <end position="536"/>
    </location>
</feature>
<organism evidence="5">
    <name type="scientific">Trypanosoma congolense (strain IL3000)</name>
    <dbReference type="NCBI Taxonomy" id="1068625"/>
    <lineage>
        <taxon>Eukaryota</taxon>
        <taxon>Discoba</taxon>
        <taxon>Euglenozoa</taxon>
        <taxon>Kinetoplastea</taxon>
        <taxon>Metakinetoplastina</taxon>
        <taxon>Trypanosomatida</taxon>
        <taxon>Trypanosomatidae</taxon>
        <taxon>Trypanosoma</taxon>
        <taxon>Nannomonas</taxon>
    </lineage>
</organism>
<evidence type="ECO:0000256" key="3">
    <source>
        <dbReference type="SAM" id="MobiDB-lite"/>
    </source>
</evidence>
<protein>
    <recommendedName>
        <fullName evidence="4">Cilia- and flagella-associated protein 58 central coiled coil domain-containing protein</fullName>
    </recommendedName>
</protein>
<feature type="region of interest" description="Disordered" evidence="3">
    <location>
        <begin position="879"/>
        <end position="908"/>
    </location>
</feature>
<feature type="coiled-coil region" evidence="2">
    <location>
        <begin position="117"/>
        <end position="393"/>
    </location>
</feature>
<dbReference type="VEuPathDB" id="TriTrypDB:TcIL3000_10_2750"/>
<evidence type="ECO:0000259" key="4">
    <source>
        <dbReference type="Pfam" id="PF21771"/>
    </source>
</evidence>
<accession>G0UVU8</accession>
<proteinExistence type="predicted"/>